<proteinExistence type="predicted"/>
<dbReference type="SUPFAM" id="SSF52980">
    <property type="entry name" value="Restriction endonuclease-like"/>
    <property type="match status" value="1"/>
</dbReference>
<keyword evidence="1" id="KW-0472">Membrane</keyword>
<comment type="caution">
    <text evidence="3">The sequence shown here is derived from an EMBL/GenBank/DDBJ whole genome shotgun (WGS) entry which is preliminary data.</text>
</comment>
<dbReference type="AlphaFoldDB" id="A0A1Q5P265"/>
<dbReference type="EMBL" id="MRWQ01000008">
    <property type="protein sequence ID" value="OKL36345.1"/>
    <property type="molecule type" value="Genomic_DNA"/>
</dbReference>
<protein>
    <recommendedName>
        <fullName evidence="2">Restriction endonuclease type IV Mrr domain-containing protein</fullName>
    </recommendedName>
</protein>
<feature type="transmembrane region" description="Helical" evidence="1">
    <location>
        <begin position="12"/>
        <end position="29"/>
    </location>
</feature>
<dbReference type="Pfam" id="PF04471">
    <property type="entry name" value="Mrr_cat"/>
    <property type="match status" value="1"/>
</dbReference>
<dbReference type="GO" id="GO:0015666">
    <property type="term" value="F:restriction endodeoxyribonuclease activity"/>
    <property type="evidence" value="ECO:0007669"/>
    <property type="project" value="TreeGrafter"/>
</dbReference>
<dbReference type="GO" id="GO:0009307">
    <property type="term" value="P:DNA restriction-modification system"/>
    <property type="evidence" value="ECO:0007669"/>
    <property type="project" value="InterPro"/>
</dbReference>
<keyword evidence="1" id="KW-0812">Transmembrane</keyword>
<gene>
    <name evidence="3" type="ORF">BLL40_10645</name>
</gene>
<dbReference type="Proteomes" id="UP000186524">
    <property type="component" value="Unassembled WGS sequence"/>
</dbReference>
<evidence type="ECO:0000256" key="1">
    <source>
        <dbReference type="SAM" id="Phobius"/>
    </source>
</evidence>
<dbReference type="InterPro" id="IPR007560">
    <property type="entry name" value="Restrct_endonuc_IV_Mrr"/>
</dbReference>
<dbReference type="InterPro" id="IPR011335">
    <property type="entry name" value="Restrct_endonuc-II-like"/>
</dbReference>
<feature type="transmembrane region" description="Helical" evidence="1">
    <location>
        <begin position="35"/>
        <end position="53"/>
    </location>
</feature>
<dbReference type="GO" id="GO:0003677">
    <property type="term" value="F:DNA binding"/>
    <property type="evidence" value="ECO:0007669"/>
    <property type="project" value="InterPro"/>
</dbReference>
<dbReference type="STRING" id="1714354.BLL40_10645"/>
<keyword evidence="4" id="KW-1185">Reference proteome</keyword>
<dbReference type="RefSeq" id="WP_073711880.1">
    <property type="nucleotide sequence ID" value="NZ_MRWQ01000008.1"/>
</dbReference>
<dbReference type="PANTHER" id="PTHR30015">
    <property type="entry name" value="MRR RESTRICTION SYSTEM PROTEIN"/>
    <property type="match status" value="1"/>
</dbReference>
<organism evidence="3 4">
    <name type="scientific">Domibacillus mangrovi</name>
    <dbReference type="NCBI Taxonomy" id="1714354"/>
    <lineage>
        <taxon>Bacteria</taxon>
        <taxon>Bacillati</taxon>
        <taxon>Bacillota</taxon>
        <taxon>Bacilli</taxon>
        <taxon>Bacillales</taxon>
        <taxon>Bacillaceae</taxon>
        <taxon>Domibacillus</taxon>
    </lineage>
</organism>
<evidence type="ECO:0000259" key="2">
    <source>
        <dbReference type="Pfam" id="PF04471"/>
    </source>
</evidence>
<evidence type="ECO:0000313" key="4">
    <source>
        <dbReference type="Proteomes" id="UP000186524"/>
    </source>
</evidence>
<dbReference type="PANTHER" id="PTHR30015:SF6">
    <property type="entry name" value="SLL1429 PROTEIN"/>
    <property type="match status" value="1"/>
</dbReference>
<feature type="domain" description="Restriction endonuclease type IV Mrr" evidence="2">
    <location>
        <begin position="70"/>
        <end position="178"/>
    </location>
</feature>
<name>A0A1Q5P265_9BACI</name>
<dbReference type="InterPro" id="IPR052906">
    <property type="entry name" value="Type_IV_Methyl-Rstrct_Enzyme"/>
</dbReference>
<reference evidence="3 4" key="1">
    <citation type="submission" date="2016-12" db="EMBL/GenBank/DDBJ databases">
        <title>Domibacillus sp. SAOS 44 whole genome sequencing.</title>
        <authorList>
            <person name="Verma A."/>
            <person name="Krishnamurthi S."/>
        </authorList>
    </citation>
    <scope>NUCLEOTIDE SEQUENCE [LARGE SCALE GENOMIC DNA]</scope>
    <source>
        <strain evidence="3 4">SAOS 44</strain>
    </source>
</reference>
<keyword evidence="1" id="KW-1133">Transmembrane helix</keyword>
<sequence length="186" mass="20788">MKKRKKKSLYEEFSLFLLFLIAASVYFQTNSLESVFTAVITAGAILLLIPLLITYRRKQKLLRAGIADVDQMDGLQFEAYLQQLFKALGYTVTLTPPSGDYGADLILKKQGETIAVQAKRYKSNVGIKAVQEVKAAEMHYNASASWVVTNSYFTDAAVNLAKSNRVTLVNRDELIRLILNSQKKSA</sequence>
<evidence type="ECO:0000313" key="3">
    <source>
        <dbReference type="EMBL" id="OKL36345.1"/>
    </source>
</evidence>
<accession>A0A1Q5P265</accession>
<dbReference type="Gene3D" id="3.40.1350.10">
    <property type="match status" value="1"/>
</dbReference>
<dbReference type="InterPro" id="IPR011856">
    <property type="entry name" value="tRNA_endonuc-like_dom_sf"/>
</dbReference>